<reference evidence="8 9" key="1">
    <citation type="submission" date="2019-04" db="EMBL/GenBank/DDBJ databases">
        <title>Friends and foes A comparative genomics study of 23 Aspergillus species from section Flavi.</title>
        <authorList>
            <consortium name="DOE Joint Genome Institute"/>
            <person name="Kjaerbolling I."/>
            <person name="Vesth T."/>
            <person name="Frisvad J.C."/>
            <person name="Nybo J.L."/>
            <person name="Theobald S."/>
            <person name="Kildgaard S."/>
            <person name="Isbrandt T."/>
            <person name="Kuo A."/>
            <person name="Sato A."/>
            <person name="Lyhne E.K."/>
            <person name="Kogle M.E."/>
            <person name="Wiebenga A."/>
            <person name="Kun R.S."/>
            <person name="Lubbers R.J."/>
            <person name="Makela M.R."/>
            <person name="Barry K."/>
            <person name="Chovatia M."/>
            <person name="Clum A."/>
            <person name="Daum C."/>
            <person name="Haridas S."/>
            <person name="He G."/>
            <person name="LaButti K."/>
            <person name="Lipzen A."/>
            <person name="Mondo S."/>
            <person name="Riley R."/>
            <person name="Salamov A."/>
            <person name="Simmons B.A."/>
            <person name="Magnuson J.K."/>
            <person name="Henrissat B."/>
            <person name="Mortensen U.H."/>
            <person name="Larsen T.O."/>
            <person name="Devries R.P."/>
            <person name="Grigoriev I.V."/>
            <person name="Machida M."/>
            <person name="Baker S.E."/>
            <person name="Andersen M.R."/>
        </authorList>
    </citation>
    <scope>NUCLEOTIDE SEQUENCE [LARGE SCALE GENOMIC DNA]</scope>
    <source>
        <strain evidence="8 9">CBS 117626</strain>
    </source>
</reference>
<protein>
    <recommendedName>
        <fullName evidence="10">LPXTG-domain-containing protein</fullName>
    </recommendedName>
</protein>
<dbReference type="InterPro" id="IPR051694">
    <property type="entry name" value="Immunoregulatory_rcpt-like"/>
</dbReference>
<accession>A0A5N6V250</accession>
<evidence type="ECO:0000256" key="7">
    <source>
        <dbReference type="SAM" id="SignalP"/>
    </source>
</evidence>
<sequence>MTCPSSRTTRIVLLGLLAVTYLFTPVHSLATIPSSKCVKSCGSSRKTTADDLVCPDAAYNSTAKGKTVRDCLLCQSTGTAYINDERNDIYTFLATQKFTVQSCLFDRNGSISGCQDECMPLRSVYKTDWYGGSNFTPIYTYCDDAGFQQYADKCESCLHGKNGTYILGNFIDNMVSACTNKPNASEKQIVNVRQPIFQVPASEAVPDESDSSSSGGLSTGAKAGIGVGVGVGGLIIVGALVWFFCLRKRSKKVDAHQYERPWQQENPDIPVLSPDPRSGPPSEMPAEAVVKGPSELDGEDNTKAKVGSEGNEGEYAKDKKERQSTVAELP</sequence>
<evidence type="ECO:0000313" key="8">
    <source>
        <dbReference type="EMBL" id="KAE8164803.1"/>
    </source>
</evidence>
<feature type="region of interest" description="Disordered" evidence="5">
    <location>
        <begin position="255"/>
        <end position="330"/>
    </location>
</feature>
<name>A0A5N6V250_ASPTM</name>
<evidence type="ECO:0000256" key="2">
    <source>
        <dbReference type="ARBA" id="ARBA00022692"/>
    </source>
</evidence>
<evidence type="ECO:0000256" key="6">
    <source>
        <dbReference type="SAM" id="Phobius"/>
    </source>
</evidence>
<keyword evidence="7" id="KW-0732">Signal</keyword>
<dbReference type="Proteomes" id="UP000326950">
    <property type="component" value="Unassembled WGS sequence"/>
</dbReference>
<evidence type="ECO:0000256" key="5">
    <source>
        <dbReference type="SAM" id="MobiDB-lite"/>
    </source>
</evidence>
<evidence type="ECO:0000313" key="9">
    <source>
        <dbReference type="Proteomes" id="UP000326950"/>
    </source>
</evidence>
<evidence type="ECO:0008006" key="10">
    <source>
        <dbReference type="Google" id="ProtNLM"/>
    </source>
</evidence>
<comment type="subcellular location">
    <subcellularLocation>
        <location evidence="1">Membrane</location>
        <topology evidence="1">Single-pass membrane protein</topology>
    </subcellularLocation>
</comment>
<proteinExistence type="predicted"/>
<gene>
    <name evidence="8" type="ORF">BDV40DRAFT_298122</name>
</gene>
<dbReference type="GO" id="GO:0016020">
    <property type="term" value="C:membrane"/>
    <property type="evidence" value="ECO:0007669"/>
    <property type="project" value="UniProtKB-SubCell"/>
</dbReference>
<keyword evidence="4 6" id="KW-0472">Membrane</keyword>
<dbReference type="OrthoDB" id="5426678at2759"/>
<evidence type="ECO:0000256" key="4">
    <source>
        <dbReference type="ARBA" id="ARBA00023136"/>
    </source>
</evidence>
<keyword evidence="2 6" id="KW-0812">Transmembrane</keyword>
<dbReference type="GO" id="GO:0071944">
    <property type="term" value="C:cell periphery"/>
    <property type="evidence" value="ECO:0007669"/>
    <property type="project" value="UniProtKB-ARBA"/>
</dbReference>
<feature type="signal peptide" evidence="7">
    <location>
        <begin position="1"/>
        <end position="28"/>
    </location>
</feature>
<organism evidence="8 9">
    <name type="scientific">Aspergillus tamarii</name>
    <dbReference type="NCBI Taxonomy" id="41984"/>
    <lineage>
        <taxon>Eukaryota</taxon>
        <taxon>Fungi</taxon>
        <taxon>Dikarya</taxon>
        <taxon>Ascomycota</taxon>
        <taxon>Pezizomycotina</taxon>
        <taxon>Eurotiomycetes</taxon>
        <taxon>Eurotiomycetidae</taxon>
        <taxon>Eurotiales</taxon>
        <taxon>Aspergillaceae</taxon>
        <taxon>Aspergillus</taxon>
        <taxon>Aspergillus subgen. Circumdati</taxon>
    </lineage>
</organism>
<keyword evidence="3 6" id="KW-1133">Transmembrane helix</keyword>
<keyword evidence="9" id="KW-1185">Reference proteome</keyword>
<dbReference type="EMBL" id="ML738605">
    <property type="protein sequence ID" value="KAE8164803.1"/>
    <property type="molecule type" value="Genomic_DNA"/>
</dbReference>
<dbReference type="PANTHER" id="PTHR15549">
    <property type="entry name" value="PAIRED IMMUNOGLOBULIN-LIKE TYPE 2 RECEPTOR"/>
    <property type="match status" value="1"/>
</dbReference>
<evidence type="ECO:0000256" key="1">
    <source>
        <dbReference type="ARBA" id="ARBA00004167"/>
    </source>
</evidence>
<feature type="compositionally biased region" description="Basic and acidic residues" evidence="5">
    <location>
        <begin position="314"/>
        <end position="323"/>
    </location>
</feature>
<feature type="chain" id="PRO_5024890662" description="LPXTG-domain-containing protein" evidence="7">
    <location>
        <begin position="29"/>
        <end position="330"/>
    </location>
</feature>
<dbReference type="AlphaFoldDB" id="A0A5N6V250"/>
<evidence type="ECO:0000256" key="3">
    <source>
        <dbReference type="ARBA" id="ARBA00022989"/>
    </source>
</evidence>
<feature type="transmembrane region" description="Helical" evidence="6">
    <location>
        <begin position="223"/>
        <end position="246"/>
    </location>
</feature>